<proteinExistence type="predicted"/>
<reference evidence="7 8" key="1">
    <citation type="journal article" date="2019" name="Nat. Commun.">
        <title>A new type of DNA phosphorothioation-based antiviral system in archaea.</title>
        <authorList>
            <person name="Xiong L."/>
            <person name="Liu S."/>
            <person name="Chen S."/>
            <person name="Xiao Y."/>
            <person name="Zhu B."/>
            <person name="Gao Y."/>
            <person name="Zhang Y."/>
            <person name="Chen B."/>
            <person name="Luo J."/>
            <person name="Deng Z."/>
            <person name="Chen X."/>
            <person name="Wang L."/>
            <person name="Chen S."/>
        </authorList>
    </citation>
    <scope>NUCLEOTIDE SEQUENCE [LARGE SCALE GENOMIC DNA]</scope>
    <source>
        <strain evidence="7 8">CBA1105</strain>
    </source>
</reference>
<dbReference type="GO" id="GO:0016020">
    <property type="term" value="C:membrane"/>
    <property type="evidence" value="ECO:0007669"/>
    <property type="project" value="UniProtKB-SubCell"/>
</dbReference>
<evidence type="ECO:0000313" key="8">
    <source>
        <dbReference type="Proteomes" id="UP000296706"/>
    </source>
</evidence>
<organism evidence="7 8">
    <name type="scientific">Halapricum salinum</name>
    <dbReference type="NCBI Taxonomy" id="1457250"/>
    <lineage>
        <taxon>Archaea</taxon>
        <taxon>Methanobacteriati</taxon>
        <taxon>Methanobacteriota</taxon>
        <taxon>Stenosarchaea group</taxon>
        <taxon>Halobacteria</taxon>
        <taxon>Halobacteriales</taxon>
        <taxon>Haloarculaceae</taxon>
        <taxon>Halapricum</taxon>
    </lineage>
</organism>
<gene>
    <name evidence="7" type="ORF">DV733_03990</name>
</gene>
<sequence>MPLRQLLVDPAGFFAAERDTWLGAGLAVGTLCLLALASLLVPIAILVSTGKDLGIAESFPAVRYVAGEAAFVLDGRSLGVLAVVTLAPVPIVAGFALCFHLLSWPVASRGSLGETARVTAWGALPLAIANALTLVGTLLVIPQTVDDLGYAYVTLTGRTIVQHSDPTLVLLLANLLGVACVCWAAVVWIRGLERVRGCSMWQAALVVGIPVALAVAINAPNLLYGFL</sequence>
<evidence type="ECO:0000256" key="5">
    <source>
        <dbReference type="SAM" id="Phobius"/>
    </source>
</evidence>
<evidence type="ECO:0000313" key="7">
    <source>
        <dbReference type="EMBL" id="QCC50448.1"/>
    </source>
</evidence>
<evidence type="ECO:0000256" key="2">
    <source>
        <dbReference type="ARBA" id="ARBA00022692"/>
    </source>
</evidence>
<comment type="subcellular location">
    <subcellularLocation>
        <location evidence="1">Membrane</location>
        <topology evidence="1">Multi-pass membrane protein</topology>
    </subcellularLocation>
</comment>
<evidence type="ECO:0000256" key="4">
    <source>
        <dbReference type="ARBA" id="ARBA00023136"/>
    </source>
</evidence>
<dbReference type="Proteomes" id="UP000296706">
    <property type="component" value="Chromosome"/>
</dbReference>
<dbReference type="GeneID" id="39846997"/>
<feature type="transmembrane region" description="Helical" evidence="5">
    <location>
        <begin position="80"/>
        <end position="106"/>
    </location>
</feature>
<keyword evidence="4 5" id="KW-0472">Membrane</keyword>
<dbReference type="AlphaFoldDB" id="A0A4D6HBB1"/>
<name>A0A4D6HBB1_9EURY</name>
<dbReference type="RefSeq" id="WP_049993896.1">
    <property type="nucleotide sequence ID" value="NZ_CP031310.1"/>
</dbReference>
<dbReference type="EMBL" id="CP031310">
    <property type="protein sequence ID" value="QCC50448.1"/>
    <property type="molecule type" value="Genomic_DNA"/>
</dbReference>
<keyword evidence="2 5" id="KW-0812">Transmembrane</keyword>
<keyword evidence="8" id="KW-1185">Reference proteome</keyword>
<accession>A0A4D6HBB1</accession>
<dbReference type="OrthoDB" id="186086at2157"/>
<evidence type="ECO:0000259" key="6">
    <source>
        <dbReference type="Pfam" id="PF04893"/>
    </source>
</evidence>
<feature type="transmembrane region" description="Helical" evidence="5">
    <location>
        <begin position="21"/>
        <end position="45"/>
    </location>
</feature>
<dbReference type="KEGG" id="hsn:DV733_03990"/>
<keyword evidence="3 5" id="KW-1133">Transmembrane helix</keyword>
<dbReference type="InterPro" id="IPR006977">
    <property type="entry name" value="Yip1_dom"/>
</dbReference>
<feature type="transmembrane region" description="Helical" evidence="5">
    <location>
        <begin position="201"/>
        <end position="224"/>
    </location>
</feature>
<dbReference type="Pfam" id="PF04893">
    <property type="entry name" value="Yip1"/>
    <property type="match status" value="1"/>
</dbReference>
<evidence type="ECO:0000256" key="3">
    <source>
        <dbReference type="ARBA" id="ARBA00022989"/>
    </source>
</evidence>
<feature type="transmembrane region" description="Helical" evidence="5">
    <location>
        <begin position="118"/>
        <end position="141"/>
    </location>
</feature>
<evidence type="ECO:0000256" key="1">
    <source>
        <dbReference type="ARBA" id="ARBA00004141"/>
    </source>
</evidence>
<feature type="transmembrane region" description="Helical" evidence="5">
    <location>
        <begin position="168"/>
        <end position="189"/>
    </location>
</feature>
<feature type="domain" description="Yip1" evidence="6">
    <location>
        <begin position="5"/>
        <end position="216"/>
    </location>
</feature>
<protein>
    <recommendedName>
        <fullName evidence="6">Yip1 domain-containing protein</fullName>
    </recommendedName>
</protein>